<dbReference type="Pfam" id="PF13193">
    <property type="entry name" value="AMP-binding_C"/>
    <property type="match status" value="1"/>
</dbReference>
<proteinExistence type="predicted"/>
<sequence>MGYFAAERRFPIPTKDILSWTFDAPRYDQDEPIYIDATDPSRSISCNQARVLVRKIVAGLHAAGLKKGDCIHYPILFLGIIAAGGVFAGSNPSYTHFELVHHIKTARIKFLVTEPEMLKNVMSAAKECGVPVSQVCIFDVQATPLPRGHKSWRDLLSHGEEDWVRFDDEKTAKETTAARLFSSGTTGPPKAAVWSHHNCVAQYTLVHECNPKTWRPVRILSLPMFHAGCVPVAHLTPLRAGQPSIVMRRFELEPFLANIEKFQINEAGVVPPIVISIIMSVLAKKYSLKTIRHLTVGAAPLGRESQEKIRDLLAPGAFVTQVWGMTETSCIASMFYFPEDDTTGSVGRMLPNVDAKIIDEEGNDITGYDVRGELCVRGPIVVKGYLENPKANAESFDSDGFFRTGDIAYCDSKTEKWYVVDRKKDLIKVRGFQVAPPELETLLLGHPHIVDAGVIGVKHATEADVELPRAYVVRRDTPEGQALTEDAVKKHCSERLAGFKELTGGVRFLDAIPKNASGKILKKVLRDLAKEEFEQSRKARL</sequence>
<dbReference type="PANTHER" id="PTHR24096:SF265">
    <property type="entry name" value="ENZYME, PUTATIVE (AFU_ORTHOLOGUE AFUA_5G14270)-RELATED"/>
    <property type="match status" value="1"/>
</dbReference>
<organism evidence="3 4">
    <name type="scientific">Diplocarpon coronariae</name>
    <dbReference type="NCBI Taxonomy" id="2795749"/>
    <lineage>
        <taxon>Eukaryota</taxon>
        <taxon>Fungi</taxon>
        <taxon>Dikarya</taxon>
        <taxon>Ascomycota</taxon>
        <taxon>Pezizomycotina</taxon>
        <taxon>Leotiomycetes</taxon>
        <taxon>Helotiales</taxon>
        <taxon>Drepanopezizaceae</taxon>
        <taxon>Diplocarpon</taxon>
    </lineage>
</organism>
<gene>
    <name evidence="3" type="ORF">B2J93_7732</name>
</gene>
<dbReference type="AlphaFoldDB" id="A0A218ZG93"/>
<comment type="caution">
    <text evidence="3">The sequence shown here is derived from an EMBL/GenBank/DDBJ whole genome shotgun (WGS) entry which is preliminary data.</text>
</comment>
<dbReference type="CDD" id="cd05911">
    <property type="entry name" value="Firefly_Luc_like"/>
    <property type="match status" value="1"/>
</dbReference>
<name>A0A218ZG93_9HELO</name>
<feature type="domain" description="AMP-binding enzyme C-terminal" evidence="2">
    <location>
        <begin position="438"/>
        <end position="519"/>
    </location>
</feature>
<dbReference type="InterPro" id="IPR042099">
    <property type="entry name" value="ANL_N_sf"/>
</dbReference>
<dbReference type="EMBL" id="MZNU01000022">
    <property type="protein sequence ID" value="OWP06998.1"/>
    <property type="molecule type" value="Genomic_DNA"/>
</dbReference>
<keyword evidence="4" id="KW-1185">Reference proteome</keyword>
<dbReference type="OrthoDB" id="6509636at2759"/>
<dbReference type="PANTHER" id="PTHR24096">
    <property type="entry name" value="LONG-CHAIN-FATTY-ACID--COA LIGASE"/>
    <property type="match status" value="1"/>
</dbReference>
<dbReference type="Pfam" id="PF00501">
    <property type="entry name" value="AMP-binding"/>
    <property type="match status" value="1"/>
</dbReference>
<dbReference type="InterPro" id="IPR025110">
    <property type="entry name" value="AMP-bd_C"/>
</dbReference>
<dbReference type="GO" id="GO:0016405">
    <property type="term" value="F:CoA-ligase activity"/>
    <property type="evidence" value="ECO:0007669"/>
    <property type="project" value="TreeGrafter"/>
</dbReference>
<dbReference type="Gene3D" id="3.40.50.12780">
    <property type="entry name" value="N-terminal domain of ligase-like"/>
    <property type="match status" value="1"/>
</dbReference>
<reference evidence="3 4" key="1">
    <citation type="submission" date="2017-04" db="EMBL/GenBank/DDBJ databases">
        <title>Draft genome sequence of Marssonina coronaria NL1: causal agent of apple blotch.</title>
        <authorList>
            <person name="Cheng Q."/>
        </authorList>
    </citation>
    <scope>NUCLEOTIDE SEQUENCE [LARGE SCALE GENOMIC DNA]</scope>
    <source>
        <strain evidence="3 4">NL1</strain>
    </source>
</reference>
<keyword evidence="3" id="KW-0436">Ligase</keyword>
<dbReference type="Proteomes" id="UP000242519">
    <property type="component" value="Unassembled WGS sequence"/>
</dbReference>
<dbReference type="GO" id="GO:0019748">
    <property type="term" value="P:secondary metabolic process"/>
    <property type="evidence" value="ECO:0007669"/>
    <property type="project" value="TreeGrafter"/>
</dbReference>
<dbReference type="STRING" id="503106.A0A218ZG93"/>
<dbReference type="InterPro" id="IPR000873">
    <property type="entry name" value="AMP-dep_synth/lig_dom"/>
</dbReference>
<dbReference type="InParanoid" id="A0A218ZG93"/>
<evidence type="ECO:0000259" key="1">
    <source>
        <dbReference type="Pfam" id="PF00501"/>
    </source>
</evidence>
<accession>A0A218ZG93</accession>
<dbReference type="InterPro" id="IPR045851">
    <property type="entry name" value="AMP-bd_C_sf"/>
</dbReference>
<evidence type="ECO:0000259" key="2">
    <source>
        <dbReference type="Pfam" id="PF13193"/>
    </source>
</evidence>
<dbReference type="SUPFAM" id="SSF56801">
    <property type="entry name" value="Acetyl-CoA synthetase-like"/>
    <property type="match status" value="1"/>
</dbReference>
<feature type="domain" description="AMP-dependent synthetase/ligase" evidence="1">
    <location>
        <begin position="29"/>
        <end position="386"/>
    </location>
</feature>
<evidence type="ECO:0000313" key="4">
    <source>
        <dbReference type="Proteomes" id="UP000242519"/>
    </source>
</evidence>
<dbReference type="Gene3D" id="3.30.300.30">
    <property type="match status" value="1"/>
</dbReference>
<protein>
    <submittedName>
        <fullName evidence="3">4-coumarate-CoA ligase</fullName>
    </submittedName>
</protein>
<evidence type="ECO:0000313" key="3">
    <source>
        <dbReference type="EMBL" id="OWP06998.1"/>
    </source>
</evidence>